<dbReference type="RefSeq" id="WP_071545649.1">
    <property type="nucleotide sequence ID" value="NZ_LKAQ01000004.1"/>
</dbReference>
<feature type="compositionally biased region" description="Low complexity" evidence="5">
    <location>
        <begin position="637"/>
        <end position="651"/>
    </location>
</feature>
<dbReference type="CDD" id="cd11386">
    <property type="entry name" value="MCP_signal"/>
    <property type="match status" value="1"/>
</dbReference>
<dbReference type="PROSITE" id="PS50885">
    <property type="entry name" value="HAMP"/>
    <property type="match status" value="1"/>
</dbReference>
<comment type="similarity">
    <text evidence="3">Belongs to the methyl-accepting chemotaxis (MCP) protein family.</text>
</comment>
<dbReference type="GO" id="GO:0005886">
    <property type="term" value="C:plasma membrane"/>
    <property type="evidence" value="ECO:0007669"/>
    <property type="project" value="TreeGrafter"/>
</dbReference>
<dbReference type="EMBL" id="LKAQ01000004">
    <property type="protein sequence ID" value="OIQ50192.1"/>
    <property type="molecule type" value="Genomic_DNA"/>
</dbReference>
<dbReference type="InterPro" id="IPR004089">
    <property type="entry name" value="MCPsignal_dom"/>
</dbReference>
<feature type="transmembrane region" description="Helical" evidence="6">
    <location>
        <begin position="12"/>
        <end position="32"/>
    </location>
</feature>
<dbReference type="PROSITE" id="PS50111">
    <property type="entry name" value="CHEMOTAXIS_TRANSDUC_2"/>
    <property type="match status" value="1"/>
</dbReference>
<sequence length="674" mass="71852">MGWKDCKLYLKFGIGFGSVLLLLLVLGGWALFGINGIVGNAKEVITGNKLRGNFTQKVVDHLKWSEKVNELLTNSQVNELHVQTDPHQCAFGKWFYSDARTDAEKLVPGLKPLMAEIEKYHNTLHESAVEIGEKYAPADVALGSFLRDKKLDHLRWMGKVKDALIDPASTSTGVQTDPHQCAFGKWLYSDETARRMKDDPGFGALVQKIFEPHRSLHESAAEIDTELASGERAKAQEWYRDITAPLGEETLAAIDGVLGLNDARIKGYEAAKAVYAGVTVPALNKVQELLNKSMDLISANIMTDEEMLQKAASTRLGVMIFGVVSVLVGVLLAWLIARGIIGPLRKGMDFARIVSTGDLTASVDLDQSDEVGQLAKALTGMADRLNQVVADVNGATDSVSAGSEELSASAQSLSQSVVEQSASIEQISASMEEMSAGVRTTAQSAKETETIASKAAEGAKESGLAVEEAMEALRSIAERITIIQEIARQTNLLALNAAIEAARAGEHGKGFAVVAAEVRKLAERSGKAAEEIGDLSSASMGVADKAGRMLDELVPQIGRTAELIQEIASSSVEQEKGVTEIGKAITQLDDVVQGNASASEEMASTSEELSGQAQMLAEAMTFFKVASGGGRTTVVARRSAARSLPAAPAKAGRGQAKDSGLALDMGDDEDFEKF</sequence>
<name>A0A1J5N5U2_9BACT</name>
<evidence type="ECO:0000256" key="1">
    <source>
        <dbReference type="ARBA" id="ARBA00004370"/>
    </source>
</evidence>
<evidence type="ECO:0000256" key="3">
    <source>
        <dbReference type="ARBA" id="ARBA00029447"/>
    </source>
</evidence>
<dbReference type="Pfam" id="PF00672">
    <property type="entry name" value="HAMP"/>
    <property type="match status" value="1"/>
</dbReference>
<evidence type="ECO:0000313" key="9">
    <source>
        <dbReference type="EMBL" id="OIQ50192.1"/>
    </source>
</evidence>
<keyword evidence="2" id="KW-0145">Chemotaxis</keyword>
<evidence type="ECO:0000256" key="4">
    <source>
        <dbReference type="PROSITE-ProRule" id="PRU00284"/>
    </source>
</evidence>
<evidence type="ECO:0000259" key="8">
    <source>
        <dbReference type="PROSITE" id="PS50885"/>
    </source>
</evidence>
<reference evidence="9 10" key="1">
    <citation type="submission" date="2015-09" db="EMBL/GenBank/DDBJ databases">
        <title>Genome of Desulfovibrio dechloracetivorans BerOc1, a mercury methylating strain isolated from highly hydrocarbons and metals contaminated coastal sediments.</title>
        <authorList>
            <person name="Goni Urriza M."/>
            <person name="Gassie C."/>
            <person name="Bouchez O."/>
            <person name="Klopp C."/>
            <person name="Ranchou-Peyruse A."/>
            <person name="Remy G."/>
        </authorList>
    </citation>
    <scope>NUCLEOTIDE SEQUENCE [LARGE SCALE GENOMIC DNA]</scope>
    <source>
        <strain evidence="9 10">BerOc1</strain>
    </source>
</reference>
<feature type="domain" description="HAMP" evidence="8">
    <location>
        <begin position="338"/>
        <end position="390"/>
    </location>
</feature>
<dbReference type="AlphaFoldDB" id="A0A1J5N5U2"/>
<dbReference type="InterPro" id="IPR051310">
    <property type="entry name" value="MCP_chemotaxis"/>
</dbReference>
<dbReference type="Pfam" id="PF13682">
    <property type="entry name" value="CZB"/>
    <property type="match status" value="2"/>
</dbReference>
<dbReference type="PANTHER" id="PTHR43531">
    <property type="entry name" value="PROTEIN ICFG"/>
    <property type="match status" value="1"/>
</dbReference>
<dbReference type="Gene3D" id="1.10.287.950">
    <property type="entry name" value="Methyl-accepting chemotaxis protein"/>
    <property type="match status" value="1"/>
</dbReference>
<gene>
    <name evidence="9" type="primary">tsr_5</name>
    <name evidence="9" type="ORF">BerOc1_02122</name>
</gene>
<dbReference type="Proteomes" id="UP000181901">
    <property type="component" value="Unassembled WGS sequence"/>
</dbReference>
<evidence type="ECO:0000313" key="10">
    <source>
        <dbReference type="Proteomes" id="UP000181901"/>
    </source>
</evidence>
<evidence type="ECO:0000256" key="2">
    <source>
        <dbReference type="ARBA" id="ARBA00022500"/>
    </source>
</evidence>
<feature type="compositionally biased region" description="Acidic residues" evidence="5">
    <location>
        <begin position="665"/>
        <end position="674"/>
    </location>
</feature>
<keyword evidence="6" id="KW-0812">Transmembrane</keyword>
<organism evidence="9 10">
    <name type="scientific">Pseudodesulfovibrio hydrargyri</name>
    <dbReference type="NCBI Taxonomy" id="2125990"/>
    <lineage>
        <taxon>Bacteria</taxon>
        <taxon>Pseudomonadati</taxon>
        <taxon>Thermodesulfobacteriota</taxon>
        <taxon>Desulfovibrionia</taxon>
        <taxon>Desulfovibrionales</taxon>
        <taxon>Desulfovibrionaceae</taxon>
    </lineage>
</organism>
<proteinExistence type="inferred from homology"/>
<dbReference type="Pfam" id="PF00015">
    <property type="entry name" value="MCPsignal"/>
    <property type="match status" value="1"/>
</dbReference>
<keyword evidence="10" id="KW-1185">Reference proteome</keyword>
<dbReference type="InterPro" id="IPR025991">
    <property type="entry name" value="Chemoreceptor_zinc-bind_dom"/>
</dbReference>
<feature type="domain" description="Methyl-accepting transducer" evidence="7">
    <location>
        <begin position="395"/>
        <end position="610"/>
    </location>
</feature>
<feature type="transmembrane region" description="Helical" evidence="6">
    <location>
        <begin position="316"/>
        <end position="337"/>
    </location>
</feature>
<dbReference type="FunFam" id="1.10.287.950:FF:000001">
    <property type="entry name" value="Methyl-accepting chemotaxis sensory transducer"/>
    <property type="match status" value="1"/>
</dbReference>
<comment type="caution">
    <text evidence="9">The sequence shown here is derived from an EMBL/GenBank/DDBJ whole genome shotgun (WGS) entry which is preliminary data.</text>
</comment>
<keyword evidence="6" id="KW-1133">Transmembrane helix</keyword>
<dbReference type="InterPro" id="IPR003660">
    <property type="entry name" value="HAMP_dom"/>
</dbReference>
<dbReference type="GO" id="GO:0004888">
    <property type="term" value="F:transmembrane signaling receptor activity"/>
    <property type="evidence" value="ECO:0007669"/>
    <property type="project" value="TreeGrafter"/>
</dbReference>
<dbReference type="SUPFAM" id="SSF58104">
    <property type="entry name" value="Methyl-accepting chemotaxis protein (MCP) signaling domain"/>
    <property type="match status" value="1"/>
</dbReference>
<dbReference type="GO" id="GO:0006935">
    <property type="term" value="P:chemotaxis"/>
    <property type="evidence" value="ECO:0007669"/>
    <property type="project" value="UniProtKB-KW"/>
</dbReference>
<comment type="subcellular location">
    <subcellularLocation>
        <location evidence="1">Membrane</location>
    </subcellularLocation>
</comment>
<dbReference type="OrthoDB" id="5342522at2"/>
<dbReference type="GO" id="GO:0007165">
    <property type="term" value="P:signal transduction"/>
    <property type="evidence" value="ECO:0007669"/>
    <property type="project" value="UniProtKB-KW"/>
</dbReference>
<evidence type="ECO:0000256" key="5">
    <source>
        <dbReference type="SAM" id="MobiDB-lite"/>
    </source>
</evidence>
<dbReference type="SMART" id="SM00283">
    <property type="entry name" value="MA"/>
    <property type="match status" value="1"/>
</dbReference>
<dbReference type="CDD" id="cd06225">
    <property type="entry name" value="HAMP"/>
    <property type="match status" value="1"/>
</dbReference>
<evidence type="ECO:0000259" key="7">
    <source>
        <dbReference type="PROSITE" id="PS50111"/>
    </source>
</evidence>
<feature type="region of interest" description="Disordered" evidence="5">
    <location>
        <begin position="637"/>
        <end position="674"/>
    </location>
</feature>
<accession>A0A1J5N5U2</accession>
<dbReference type="Gene3D" id="1.20.120.30">
    <property type="entry name" value="Aspartate receptor, ligand-binding domain"/>
    <property type="match status" value="2"/>
</dbReference>
<protein>
    <submittedName>
        <fullName evidence="9">Methyl-accepting chemotaxis protein I</fullName>
    </submittedName>
</protein>
<keyword evidence="4" id="KW-0807">Transducer</keyword>
<evidence type="ECO:0000256" key="6">
    <source>
        <dbReference type="SAM" id="Phobius"/>
    </source>
</evidence>
<dbReference type="SMART" id="SM00304">
    <property type="entry name" value="HAMP"/>
    <property type="match status" value="1"/>
</dbReference>
<keyword evidence="6" id="KW-0472">Membrane</keyword>
<dbReference type="PANTHER" id="PTHR43531:SF11">
    <property type="entry name" value="METHYL-ACCEPTING CHEMOTAXIS PROTEIN 3"/>
    <property type="match status" value="1"/>
</dbReference>